<proteinExistence type="inferred from homology"/>
<keyword evidence="2" id="KW-0813">Transport</keyword>
<accession>X0YMZ9</accession>
<evidence type="ECO:0000256" key="4">
    <source>
        <dbReference type="ARBA" id="ARBA00022840"/>
    </source>
</evidence>
<keyword evidence="4" id="KW-0067">ATP-binding</keyword>
<feature type="domain" description="Daunorubicin resistance ATP-binding protein DrrA1/2-like C-terminal" evidence="5">
    <location>
        <begin position="33"/>
        <end position="107"/>
    </location>
</feature>
<feature type="non-terminal residue" evidence="6">
    <location>
        <position position="1"/>
    </location>
</feature>
<keyword evidence="3" id="KW-0547">Nucleotide-binding</keyword>
<dbReference type="AlphaFoldDB" id="X0YMZ9"/>
<comment type="similarity">
    <text evidence="1">Belongs to the ABC transporter superfamily.</text>
</comment>
<gene>
    <name evidence="6" type="ORF">S01H1_74589</name>
</gene>
<dbReference type="PANTHER" id="PTHR43335:SF4">
    <property type="entry name" value="ABC TRANSPORTER, ATP-BINDING PROTEIN"/>
    <property type="match status" value="1"/>
</dbReference>
<evidence type="ECO:0000313" key="6">
    <source>
        <dbReference type="EMBL" id="GAG38076.1"/>
    </source>
</evidence>
<evidence type="ECO:0000256" key="3">
    <source>
        <dbReference type="ARBA" id="ARBA00022741"/>
    </source>
</evidence>
<dbReference type="InterPro" id="IPR025302">
    <property type="entry name" value="DrrA1/2-like_C"/>
</dbReference>
<dbReference type="Pfam" id="PF13732">
    <property type="entry name" value="DrrA1-3_C"/>
    <property type="match status" value="1"/>
</dbReference>
<dbReference type="EMBL" id="BARS01049910">
    <property type="protein sequence ID" value="GAG38076.1"/>
    <property type="molecule type" value="Genomic_DNA"/>
</dbReference>
<evidence type="ECO:0000256" key="1">
    <source>
        <dbReference type="ARBA" id="ARBA00005417"/>
    </source>
</evidence>
<evidence type="ECO:0000259" key="5">
    <source>
        <dbReference type="Pfam" id="PF13732"/>
    </source>
</evidence>
<protein>
    <recommendedName>
        <fullName evidence="5">Daunorubicin resistance ATP-binding protein DrrA1/2-like C-terminal domain-containing protein</fullName>
    </recommendedName>
</protein>
<name>X0YMZ9_9ZZZZ</name>
<comment type="caution">
    <text evidence="6">The sequence shown here is derived from an EMBL/GenBank/DDBJ whole genome shotgun (WGS) entry which is preliminary data.</text>
</comment>
<organism evidence="6">
    <name type="scientific">marine sediment metagenome</name>
    <dbReference type="NCBI Taxonomy" id="412755"/>
    <lineage>
        <taxon>unclassified sequences</taxon>
        <taxon>metagenomes</taxon>
        <taxon>ecological metagenomes</taxon>
    </lineage>
</organism>
<reference evidence="6" key="1">
    <citation type="journal article" date="2014" name="Front. Microbiol.">
        <title>High frequency of phylogenetically diverse reductive dehalogenase-homologous genes in deep subseafloor sedimentary metagenomes.</title>
        <authorList>
            <person name="Kawai M."/>
            <person name="Futagami T."/>
            <person name="Toyoda A."/>
            <person name="Takaki Y."/>
            <person name="Nishi S."/>
            <person name="Hori S."/>
            <person name="Arai W."/>
            <person name="Tsubouchi T."/>
            <person name="Morono Y."/>
            <person name="Uchiyama I."/>
            <person name="Ito T."/>
            <person name="Fujiyama A."/>
            <person name="Inagaki F."/>
            <person name="Takami H."/>
        </authorList>
    </citation>
    <scope>NUCLEOTIDE SEQUENCE</scope>
    <source>
        <strain evidence="6">Expedition CK06-06</strain>
    </source>
</reference>
<dbReference type="PANTHER" id="PTHR43335">
    <property type="entry name" value="ABC TRANSPORTER, ATP-BINDING PROTEIN"/>
    <property type="match status" value="1"/>
</dbReference>
<evidence type="ECO:0000256" key="2">
    <source>
        <dbReference type="ARBA" id="ARBA00022448"/>
    </source>
</evidence>
<sequence>VFFSSHILPEVERVCNRVGIVREGRLVAVEDVDSIRHRRVRRLSVTFARPVAADALRMEGVEIVSVDGNRAELAVHGHLPELLQRLAALPVEDFVFPEATLEDTFMKFYGGEAEE</sequence>